<comment type="caution">
    <text evidence="1">The sequence shown here is derived from an EMBL/GenBank/DDBJ whole genome shotgun (WGS) entry which is preliminary data.</text>
</comment>
<protein>
    <submittedName>
        <fullName evidence="1">Uncharacterized protein</fullName>
    </submittedName>
</protein>
<accession>A0ACB5QR52</accession>
<evidence type="ECO:0000313" key="1">
    <source>
        <dbReference type="EMBL" id="GJH17192.1"/>
    </source>
</evidence>
<reference evidence="1" key="1">
    <citation type="submission" date="2021-09" db="EMBL/GenBank/DDBJ databases">
        <title>Isolation and characterization of 3-chlorobenzoate degrading bacteria from soils in Shizuoka.</title>
        <authorList>
            <person name="Ifat A."/>
            <person name="Ogawa N."/>
            <person name="Kimbara K."/>
            <person name="Moriuchi R."/>
            <person name="Dohra H."/>
            <person name="Shintani M."/>
        </authorList>
    </citation>
    <scope>NUCLEOTIDE SEQUENCE</scope>
    <source>
        <strain evidence="1">19CS2-2</strain>
    </source>
</reference>
<organism evidence="1 2">
    <name type="scientific">Caballeronia novacaledonica</name>
    <dbReference type="NCBI Taxonomy" id="1544861"/>
    <lineage>
        <taxon>Bacteria</taxon>
        <taxon>Pseudomonadati</taxon>
        <taxon>Pseudomonadota</taxon>
        <taxon>Betaproteobacteria</taxon>
        <taxon>Burkholderiales</taxon>
        <taxon>Burkholderiaceae</taxon>
        <taxon>Caballeronia</taxon>
    </lineage>
</organism>
<sequence length="122" mass="13088">MTEVRVHGGAYLAHDLAAAMPLVATGRYTPIPGEDLWERAARALLKVEPPGPYPHADALTVFVCDDGRLTMRFDIEISEGAARATFVRKDGVPAAEHAPIRVDADDDVVAVARKLFAAGLPQ</sequence>
<evidence type="ECO:0000313" key="2">
    <source>
        <dbReference type="Proteomes" id="UP001055013"/>
    </source>
</evidence>
<keyword evidence="2" id="KW-1185">Reference proteome</keyword>
<dbReference type="Proteomes" id="UP001055013">
    <property type="component" value="Unassembled WGS sequence"/>
</dbReference>
<dbReference type="EMBL" id="BPUR01000005">
    <property type="protein sequence ID" value="GJH17192.1"/>
    <property type="molecule type" value="Genomic_DNA"/>
</dbReference>
<gene>
    <name evidence="1" type="ORF">CBA19CS22_11640</name>
</gene>
<proteinExistence type="predicted"/>
<name>A0ACB5QR52_9BURK</name>